<dbReference type="RefSeq" id="WP_189626137.1">
    <property type="nucleotide sequence ID" value="NZ_BNAF01000005.1"/>
</dbReference>
<proteinExistence type="predicted"/>
<dbReference type="InterPro" id="IPR007709">
    <property type="entry name" value="N-FG_amidohydro"/>
</dbReference>
<dbReference type="Pfam" id="PF05013">
    <property type="entry name" value="FGase"/>
    <property type="match status" value="1"/>
</dbReference>
<dbReference type="SUPFAM" id="SSF53187">
    <property type="entry name" value="Zn-dependent exopeptidases"/>
    <property type="match status" value="1"/>
</dbReference>
<gene>
    <name evidence="1" type="ORF">GCM10017764_16140</name>
</gene>
<evidence type="ECO:0000313" key="1">
    <source>
        <dbReference type="EMBL" id="GHE33696.1"/>
    </source>
</evidence>
<dbReference type="Gene3D" id="3.40.630.40">
    <property type="entry name" value="Zn-dependent exopeptidases"/>
    <property type="match status" value="1"/>
</dbReference>
<reference evidence="2" key="1">
    <citation type="journal article" date="2019" name="Int. J. Syst. Evol. Microbiol.">
        <title>The Global Catalogue of Microorganisms (GCM) 10K type strain sequencing project: providing services to taxonomists for standard genome sequencing and annotation.</title>
        <authorList>
            <consortium name="The Broad Institute Genomics Platform"/>
            <consortium name="The Broad Institute Genome Sequencing Center for Infectious Disease"/>
            <person name="Wu L."/>
            <person name="Ma J."/>
        </authorList>
    </citation>
    <scope>NUCLEOTIDE SEQUENCE [LARGE SCALE GENOMIC DNA]</scope>
    <source>
        <strain evidence="2">CGMCC 1.12966</strain>
    </source>
</reference>
<dbReference type="Proteomes" id="UP000620550">
    <property type="component" value="Unassembled WGS sequence"/>
</dbReference>
<evidence type="ECO:0000313" key="2">
    <source>
        <dbReference type="Proteomes" id="UP000620550"/>
    </source>
</evidence>
<protein>
    <recommendedName>
        <fullName evidence="3">N-formylglutamate amidohydrolase</fullName>
    </recommendedName>
</protein>
<name>A0ABQ3HW46_9SPHI</name>
<dbReference type="EMBL" id="BNAF01000005">
    <property type="protein sequence ID" value="GHE33696.1"/>
    <property type="molecule type" value="Genomic_DNA"/>
</dbReference>
<sequence>MPTLFEFNVRKAANAFWAFAIHDGHHISPMLESYYQLNEDERLREEDPHTGCMAELPCNQFIVRTSRFQLDINRTLEKAIYRHPEMAWGLQVYRELPPEHLLQQLQQDYLSIYKKIDMWIAESIAAHGYFIVFDIHSYNAKRKSPDEIVDEVVNPQINLGTLYNDEKWRPVIDRFMATVSAQQVLDTNIDIRENVKFKGGQLAQYLLQKYGDKGCVLSVEFRKDFMDEWTGVPLTPVIQAYKQLLMHALKDLQNMLSDGSSR</sequence>
<evidence type="ECO:0008006" key="3">
    <source>
        <dbReference type="Google" id="ProtNLM"/>
    </source>
</evidence>
<keyword evidence="2" id="KW-1185">Reference proteome</keyword>
<accession>A0ABQ3HW46</accession>
<organism evidence="1 2">
    <name type="scientific">Sphingobacterium griseoflavum</name>
    <dbReference type="NCBI Taxonomy" id="1474952"/>
    <lineage>
        <taxon>Bacteria</taxon>
        <taxon>Pseudomonadati</taxon>
        <taxon>Bacteroidota</taxon>
        <taxon>Sphingobacteriia</taxon>
        <taxon>Sphingobacteriales</taxon>
        <taxon>Sphingobacteriaceae</taxon>
        <taxon>Sphingobacterium</taxon>
    </lineage>
</organism>
<comment type="caution">
    <text evidence="1">The sequence shown here is derived from an EMBL/GenBank/DDBJ whole genome shotgun (WGS) entry which is preliminary data.</text>
</comment>